<dbReference type="InterPro" id="IPR050559">
    <property type="entry name" value="P-Pant_transferase_sf"/>
</dbReference>
<dbReference type="GO" id="GO:0016740">
    <property type="term" value="F:transferase activity"/>
    <property type="evidence" value="ECO:0007669"/>
    <property type="project" value="UniProtKB-KW"/>
</dbReference>
<dbReference type="PANTHER" id="PTHR12215">
    <property type="entry name" value="PHOSPHOPANTETHEINE TRANSFERASE"/>
    <property type="match status" value="1"/>
</dbReference>
<dbReference type="SUPFAM" id="SSF56214">
    <property type="entry name" value="4'-phosphopantetheinyl transferase"/>
    <property type="match status" value="2"/>
</dbReference>
<comment type="similarity">
    <text evidence="1">Belongs to the P-Pant transferase superfamily. Gsp/Sfp/HetI/AcpT family.</text>
</comment>
<dbReference type="PANTHER" id="PTHR12215:SF10">
    <property type="entry name" value="L-AMINOADIPATE-SEMIALDEHYDE DEHYDROGENASE-PHOSPHOPANTETHEINYL TRANSFERASE"/>
    <property type="match status" value="1"/>
</dbReference>
<dbReference type="Proteomes" id="UP001595906">
    <property type="component" value="Unassembled WGS sequence"/>
</dbReference>
<protein>
    <submittedName>
        <fullName evidence="4">4'-phosphopantetheinyl transferase family protein</fullName>
    </submittedName>
</protein>
<keyword evidence="5" id="KW-1185">Reference proteome</keyword>
<evidence type="ECO:0000313" key="5">
    <source>
        <dbReference type="Proteomes" id="UP001595906"/>
    </source>
</evidence>
<proteinExistence type="inferred from homology"/>
<evidence type="ECO:0000256" key="1">
    <source>
        <dbReference type="ARBA" id="ARBA00010990"/>
    </source>
</evidence>
<comment type="caution">
    <text evidence="4">The sequence shown here is derived from an EMBL/GenBank/DDBJ whole genome shotgun (WGS) entry which is preliminary data.</text>
</comment>
<sequence length="226" mass="26351">MPLFFQNIISLNTKLAIWQIEEDESFFLEKVSLQRTITHPHKRLQHLAGRYLLRYLFDDFPDEEIEIASTRKPFLPDEQYHFSISHCGNFAAAIVSKNERVGIDIELINDKVAKIAHKFLNEAETALVNSEWLIVTNSKIKGISEVNSSIDQSLTLFWCAKETIYKWWGNGEVDFKNHIHLLDLDIDRPIFKAVFTKLPVSQFITIHYQVFANLCLTFTHNYFTSQ</sequence>
<evidence type="ECO:0000256" key="2">
    <source>
        <dbReference type="ARBA" id="ARBA00022679"/>
    </source>
</evidence>
<keyword evidence="2 4" id="KW-0808">Transferase</keyword>
<name>A0ABV8PXR4_9BACT</name>
<dbReference type="Pfam" id="PF01648">
    <property type="entry name" value="ACPS"/>
    <property type="match status" value="1"/>
</dbReference>
<accession>A0ABV8PXR4</accession>
<organism evidence="4 5">
    <name type="scientific">Parasediminibacterium paludis</name>
    <dbReference type="NCBI Taxonomy" id="908966"/>
    <lineage>
        <taxon>Bacteria</taxon>
        <taxon>Pseudomonadati</taxon>
        <taxon>Bacteroidota</taxon>
        <taxon>Chitinophagia</taxon>
        <taxon>Chitinophagales</taxon>
        <taxon>Chitinophagaceae</taxon>
        <taxon>Parasediminibacterium</taxon>
    </lineage>
</organism>
<evidence type="ECO:0000313" key="4">
    <source>
        <dbReference type="EMBL" id="MFC4232683.1"/>
    </source>
</evidence>
<reference evidence="5" key="1">
    <citation type="journal article" date="2019" name="Int. J. Syst. Evol. Microbiol.">
        <title>The Global Catalogue of Microorganisms (GCM) 10K type strain sequencing project: providing services to taxonomists for standard genome sequencing and annotation.</title>
        <authorList>
            <consortium name="The Broad Institute Genomics Platform"/>
            <consortium name="The Broad Institute Genome Sequencing Center for Infectious Disease"/>
            <person name="Wu L."/>
            <person name="Ma J."/>
        </authorList>
    </citation>
    <scope>NUCLEOTIDE SEQUENCE [LARGE SCALE GENOMIC DNA]</scope>
    <source>
        <strain evidence="5">CECT 8010</strain>
    </source>
</reference>
<evidence type="ECO:0000259" key="3">
    <source>
        <dbReference type="Pfam" id="PF01648"/>
    </source>
</evidence>
<dbReference type="InterPro" id="IPR037143">
    <property type="entry name" value="4-PPantetheinyl_Trfase_dom_sf"/>
</dbReference>
<dbReference type="Gene3D" id="3.90.470.20">
    <property type="entry name" value="4'-phosphopantetheinyl transferase domain"/>
    <property type="match status" value="1"/>
</dbReference>
<dbReference type="EMBL" id="JBHSDC010000024">
    <property type="protein sequence ID" value="MFC4232683.1"/>
    <property type="molecule type" value="Genomic_DNA"/>
</dbReference>
<dbReference type="RefSeq" id="WP_379014636.1">
    <property type="nucleotide sequence ID" value="NZ_JBHSDC010000024.1"/>
</dbReference>
<dbReference type="InterPro" id="IPR008278">
    <property type="entry name" value="4-PPantetheinyl_Trfase_dom"/>
</dbReference>
<feature type="domain" description="4'-phosphopantetheinyl transferase" evidence="3">
    <location>
        <begin position="100"/>
        <end position="192"/>
    </location>
</feature>
<gene>
    <name evidence="4" type="ORF">ACFOW1_12340</name>
</gene>